<organism evidence="1 2">
    <name type="scientific">Lyophyllum shimeji</name>
    <name type="common">Hon-shimeji</name>
    <name type="synonym">Tricholoma shimeji</name>
    <dbReference type="NCBI Taxonomy" id="47721"/>
    <lineage>
        <taxon>Eukaryota</taxon>
        <taxon>Fungi</taxon>
        <taxon>Dikarya</taxon>
        <taxon>Basidiomycota</taxon>
        <taxon>Agaricomycotina</taxon>
        <taxon>Agaricomycetes</taxon>
        <taxon>Agaricomycetidae</taxon>
        <taxon>Agaricales</taxon>
        <taxon>Tricholomatineae</taxon>
        <taxon>Lyophyllaceae</taxon>
        <taxon>Lyophyllum</taxon>
    </lineage>
</organism>
<protein>
    <submittedName>
        <fullName evidence="1">Uncharacterized protein</fullName>
    </submittedName>
</protein>
<evidence type="ECO:0000313" key="2">
    <source>
        <dbReference type="Proteomes" id="UP001063166"/>
    </source>
</evidence>
<dbReference type="EMBL" id="BRPK01000011">
    <property type="protein sequence ID" value="GLB42095.1"/>
    <property type="molecule type" value="Genomic_DNA"/>
</dbReference>
<dbReference type="AlphaFoldDB" id="A0A9P3PU97"/>
<dbReference type="Proteomes" id="UP001063166">
    <property type="component" value="Unassembled WGS sequence"/>
</dbReference>
<name>A0A9P3PU97_LYOSH</name>
<keyword evidence="2" id="KW-1185">Reference proteome</keyword>
<accession>A0A9P3PU97</accession>
<evidence type="ECO:0000313" key="1">
    <source>
        <dbReference type="EMBL" id="GLB42095.1"/>
    </source>
</evidence>
<reference evidence="1" key="1">
    <citation type="submission" date="2022-07" db="EMBL/GenBank/DDBJ databases">
        <title>The genome of Lyophyllum shimeji provides insight into the initial evolution of ectomycorrhizal fungal genome.</title>
        <authorList>
            <person name="Kobayashi Y."/>
            <person name="Shibata T."/>
            <person name="Hirakawa H."/>
            <person name="Shigenobu S."/>
            <person name="Nishiyama T."/>
            <person name="Yamada A."/>
            <person name="Hasebe M."/>
            <person name="Kawaguchi M."/>
        </authorList>
    </citation>
    <scope>NUCLEOTIDE SEQUENCE</scope>
    <source>
        <strain evidence="1">AT787</strain>
    </source>
</reference>
<comment type="caution">
    <text evidence="1">The sequence shown here is derived from an EMBL/GenBank/DDBJ whole genome shotgun (WGS) entry which is preliminary data.</text>
</comment>
<gene>
    <name evidence="1" type="ORF">LshimejAT787_1101100</name>
</gene>
<sequence length="66" mass="7526">MHNAASRRPISIREFSSLIQQRGLRITSSDASRHLPQHECHAEALNGVPCRLQTAKERLLNEYSDE</sequence>
<proteinExistence type="predicted"/>